<dbReference type="RefSeq" id="WP_157333684.1">
    <property type="nucleotide sequence ID" value="NZ_RHLK01000002.1"/>
</dbReference>
<dbReference type="InterPro" id="IPR041698">
    <property type="entry name" value="Methyltransf_25"/>
</dbReference>
<dbReference type="AlphaFoldDB" id="A0A7X3FGM6"/>
<dbReference type="Proteomes" id="UP000490800">
    <property type="component" value="Unassembled WGS sequence"/>
</dbReference>
<dbReference type="GO" id="GO:0008168">
    <property type="term" value="F:methyltransferase activity"/>
    <property type="evidence" value="ECO:0007669"/>
    <property type="project" value="UniProtKB-KW"/>
</dbReference>
<gene>
    <name evidence="4" type="ORF">EDM21_05820</name>
</gene>
<evidence type="ECO:0000259" key="3">
    <source>
        <dbReference type="Pfam" id="PF13649"/>
    </source>
</evidence>
<comment type="caution">
    <text evidence="4">The sequence shown here is derived from an EMBL/GenBank/DDBJ whole genome shotgun (WGS) entry which is preliminary data.</text>
</comment>
<name>A0A7X3FGM6_9BACL</name>
<evidence type="ECO:0000313" key="5">
    <source>
        <dbReference type="Proteomes" id="UP000490800"/>
    </source>
</evidence>
<dbReference type="CDD" id="cd02440">
    <property type="entry name" value="AdoMet_MTases"/>
    <property type="match status" value="1"/>
</dbReference>
<dbReference type="PANTHER" id="PTHR43861">
    <property type="entry name" value="TRANS-ACONITATE 2-METHYLTRANSFERASE-RELATED"/>
    <property type="match status" value="1"/>
</dbReference>
<protein>
    <submittedName>
        <fullName evidence="4">Methyltransferase domain-containing protein</fullName>
    </submittedName>
</protein>
<reference evidence="4 5" key="1">
    <citation type="journal article" date="2019" name="Microorganisms">
        <title>Paenibacillus lutrae sp. nov., A Chitinolytic Species Isolated from A River Otter in Castril Natural Park, Granada, Spain.</title>
        <authorList>
            <person name="Rodriguez M."/>
            <person name="Reina J.C."/>
            <person name="Bejar V."/>
            <person name="Llamas I."/>
        </authorList>
    </citation>
    <scope>NUCLEOTIDE SEQUENCE [LARGE SCALE GENOMIC DNA]</scope>
    <source>
        <strain evidence="4 5">N10</strain>
    </source>
</reference>
<dbReference type="SUPFAM" id="SSF53335">
    <property type="entry name" value="S-adenosyl-L-methionine-dependent methyltransferases"/>
    <property type="match status" value="1"/>
</dbReference>
<dbReference type="Gene3D" id="3.40.50.150">
    <property type="entry name" value="Vaccinia Virus protein VP39"/>
    <property type="match status" value="1"/>
</dbReference>
<dbReference type="OrthoDB" id="9760689at2"/>
<evidence type="ECO:0000313" key="4">
    <source>
        <dbReference type="EMBL" id="MVO99041.1"/>
    </source>
</evidence>
<keyword evidence="5" id="KW-1185">Reference proteome</keyword>
<dbReference type="EMBL" id="RHLK01000002">
    <property type="protein sequence ID" value="MVO99041.1"/>
    <property type="molecule type" value="Genomic_DNA"/>
</dbReference>
<organism evidence="4 5">
    <name type="scientific">Paenibacillus lutrae</name>
    <dbReference type="NCBI Taxonomy" id="2078573"/>
    <lineage>
        <taxon>Bacteria</taxon>
        <taxon>Bacillati</taxon>
        <taxon>Bacillota</taxon>
        <taxon>Bacilli</taxon>
        <taxon>Bacillales</taxon>
        <taxon>Paenibacillaceae</taxon>
        <taxon>Paenibacillus</taxon>
    </lineage>
</organism>
<evidence type="ECO:0000256" key="1">
    <source>
        <dbReference type="ARBA" id="ARBA00022603"/>
    </source>
</evidence>
<evidence type="ECO:0000256" key="2">
    <source>
        <dbReference type="ARBA" id="ARBA00022679"/>
    </source>
</evidence>
<keyword evidence="1 4" id="KW-0489">Methyltransferase</keyword>
<dbReference type="GO" id="GO:0032259">
    <property type="term" value="P:methylation"/>
    <property type="evidence" value="ECO:0007669"/>
    <property type="project" value="UniProtKB-KW"/>
</dbReference>
<proteinExistence type="predicted"/>
<dbReference type="Pfam" id="PF13649">
    <property type="entry name" value="Methyltransf_25"/>
    <property type="match status" value="1"/>
</dbReference>
<feature type="domain" description="Methyltransferase" evidence="3">
    <location>
        <begin position="41"/>
        <end position="128"/>
    </location>
</feature>
<dbReference type="PANTHER" id="PTHR43861:SF1">
    <property type="entry name" value="TRANS-ACONITATE 2-METHYLTRANSFERASE"/>
    <property type="match status" value="1"/>
</dbReference>
<dbReference type="InterPro" id="IPR029063">
    <property type="entry name" value="SAM-dependent_MTases_sf"/>
</dbReference>
<accession>A0A7X3FGM6</accession>
<keyword evidence="2 4" id="KW-0808">Transferase</keyword>
<sequence>MLKRTEGVDWDAGHYDKQMDFVAKHGRSVLELLGPVQGESVLDLGCGTGSLSVELAELGADVTGVDLSETMIEQARLKYPGLRFEVGDMRSYRSHRPFDAVFSNAALHWVPQADEAARTVAEALKPGGRLVAEFGGFGNVARIERALAEALAGAGIDPAGRNPWYFPTIGEYSALLERAGLDVRYAERFDRPTPLPEGELGLRHWLHAFAGSYYAGLGGEVQERVTAAVEERLRPELYADGTWSADYSRIRVLAVKPR</sequence>